<dbReference type="Gene3D" id="3.40.50.1110">
    <property type="entry name" value="SGNH hydrolase"/>
    <property type="match status" value="1"/>
</dbReference>
<reference evidence="2 3" key="1">
    <citation type="submission" date="2022-06" db="EMBL/GenBank/DDBJ databases">
        <title>Paraconexibacter antarcticus.</title>
        <authorList>
            <person name="Kim C.S."/>
        </authorList>
    </citation>
    <scope>NUCLEOTIDE SEQUENCE [LARGE SCALE GENOMIC DNA]</scope>
    <source>
        <strain evidence="2 3">02-257</strain>
    </source>
</reference>
<name>A0ABY5DP64_9ACTN</name>
<evidence type="ECO:0000313" key="2">
    <source>
        <dbReference type="EMBL" id="UTI62983.1"/>
    </source>
</evidence>
<dbReference type="EMBL" id="CP098502">
    <property type="protein sequence ID" value="UTI62983.1"/>
    <property type="molecule type" value="Genomic_DNA"/>
</dbReference>
<dbReference type="SUPFAM" id="SSF52266">
    <property type="entry name" value="SGNH hydrolase"/>
    <property type="match status" value="1"/>
</dbReference>
<organism evidence="2 3">
    <name type="scientific">Paraconexibacter antarcticus</name>
    <dbReference type="NCBI Taxonomy" id="2949664"/>
    <lineage>
        <taxon>Bacteria</taxon>
        <taxon>Bacillati</taxon>
        <taxon>Actinomycetota</taxon>
        <taxon>Thermoleophilia</taxon>
        <taxon>Solirubrobacterales</taxon>
        <taxon>Paraconexibacteraceae</taxon>
        <taxon>Paraconexibacter</taxon>
    </lineage>
</organism>
<sequence>MTLAPQAGLVAVGDSITRGSGTMVLGVPCLSWAQWLAEALDLPFTNLAEDGATVPVALATQVPRLRHRHAVGAVYLGVNDVRAVDFDAAAYAAGLETVVAAVAACADRLVLCTIPLDLGRPRAGAAKVRGANAIIRATAARHGAVVASLEDLRGRELVQPDAVHPTAVGLVEIAERAARALGEPPHPRAGPPVHRGRRARLRFLLTTHVPAVGRDARRRVREDVARRLHR</sequence>
<gene>
    <name evidence="2" type="ORF">NBH00_16650</name>
</gene>
<dbReference type="PANTHER" id="PTHR43784">
    <property type="entry name" value="GDSL-LIKE LIPASE/ACYLHYDROLASE, PUTATIVE (AFU_ORTHOLOGUE AFUA_2G00820)-RELATED"/>
    <property type="match status" value="1"/>
</dbReference>
<evidence type="ECO:0000313" key="3">
    <source>
        <dbReference type="Proteomes" id="UP001056035"/>
    </source>
</evidence>
<dbReference type="InterPro" id="IPR036514">
    <property type="entry name" value="SGNH_hydro_sf"/>
</dbReference>
<feature type="domain" description="SGNH hydrolase-type esterase" evidence="1">
    <location>
        <begin position="11"/>
        <end position="169"/>
    </location>
</feature>
<dbReference type="PANTHER" id="PTHR43784:SF2">
    <property type="entry name" value="GDSL-LIKE LIPASE_ACYLHYDROLASE, PUTATIVE (AFU_ORTHOLOGUE AFUA_2G00820)-RELATED"/>
    <property type="match status" value="1"/>
</dbReference>
<proteinExistence type="predicted"/>
<dbReference type="Pfam" id="PF13472">
    <property type="entry name" value="Lipase_GDSL_2"/>
    <property type="match status" value="1"/>
</dbReference>
<evidence type="ECO:0000259" key="1">
    <source>
        <dbReference type="Pfam" id="PF13472"/>
    </source>
</evidence>
<protein>
    <submittedName>
        <fullName evidence="2">GDSL-type esterase/lipase family protein</fullName>
    </submittedName>
</protein>
<dbReference type="InterPro" id="IPR013830">
    <property type="entry name" value="SGNH_hydro"/>
</dbReference>
<accession>A0ABY5DP64</accession>
<dbReference type="Proteomes" id="UP001056035">
    <property type="component" value="Chromosome"/>
</dbReference>
<dbReference type="InterPro" id="IPR053140">
    <property type="entry name" value="GDSL_Rv0518-like"/>
</dbReference>
<dbReference type="RefSeq" id="WP_254569718.1">
    <property type="nucleotide sequence ID" value="NZ_CP098502.1"/>
</dbReference>
<keyword evidence="3" id="KW-1185">Reference proteome</keyword>